<dbReference type="Pfam" id="PF12651">
    <property type="entry name" value="RHH_3"/>
    <property type="match status" value="1"/>
</dbReference>
<accession>A0A6S7B2G8</accession>
<dbReference type="AlphaFoldDB" id="A0A6S7B2G8"/>
<protein>
    <recommendedName>
        <fullName evidence="1">Predicted DNA-binding protein ribbon-helix-helix domain-containing protein</fullName>
    </recommendedName>
</protein>
<name>A0A6S7B2G8_9BURK</name>
<feature type="domain" description="Predicted DNA-binding protein ribbon-helix-helix" evidence="1">
    <location>
        <begin position="2"/>
        <end position="38"/>
    </location>
</feature>
<proteinExistence type="predicted"/>
<gene>
    <name evidence="2" type="ORF">LMG28138_01619</name>
</gene>
<organism evidence="2 3">
    <name type="scientific">Pararobbsia alpina</name>
    <dbReference type="NCBI Taxonomy" id="621374"/>
    <lineage>
        <taxon>Bacteria</taxon>
        <taxon>Pseudomonadati</taxon>
        <taxon>Pseudomonadota</taxon>
        <taxon>Betaproteobacteria</taxon>
        <taxon>Burkholderiales</taxon>
        <taxon>Burkholderiaceae</taxon>
        <taxon>Pararobbsia</taxon>
    </lineage>
</organism>
<sequence>MVRLDKATHTRLRVVSAQIGTPVSILIREAVAGILAKHGVKVEAAKPEQAQQ</sequence>
<dbReference type="Proteomes" id="UP000494115">
    <property type="component" value="Unassembled WGS sequence"/>
</dbReference>
<evidence type="ECO:0000313" key="2">
    <source>
        <dbReference type="EMBL" id="CAB3783335.1"/>
    </source>
</evidence>
<dbReference type="EMBL" id="CADIKM010000005">
    <property type="protein sequence ID" value="CAB3783335.1"/>
    <property type="molecule type" value="Genomic_DNA"/>
</dbReference>
<evidence type="ECO:0000259" key="1">
    <source>
        <dbReference type="Pfam" id="PF12651"/>
    </source>
</evidence>
<evidence type="ECO:0000313" key="3">
    <source>
        <dbReference type="Proteomes" id="UP000494115"/>
    </source>
</evidence>
<keyword evidence="3" id="KW-1185">Reference proteome</keyword>
<dbReference type="InterPro" id="IPR038733">
    <property type="entry name" value="Predicted_DNA_bind_prot_RHH"/>
</dbReference>
<reference evidence="2 3" key="1">
    <citation type="submission" date="2020-04" db="EMBL/GenBank/DDBJ databases">
        <authorList>
            <person name="De Canck E."/>
        </authorList>
    </citation>
    <scope>NUCLEOTIDE SEQUENCE [LARGE SCALE GENOMIC DNA]</scope>
    <source>
        <strain evidence="2 3">LMG 28138</strain>
    </source>
</reference>